<gene>
    <name evidence="1" type="ORF">PRUPE_3G260900</name>
</gene>
<proteinExistence type="predicted"/>
<evidence type="ECO:0000313" key="1">
    <source>
        <dbReference type="EMBL" id="ONI19134.1"/>
    </source>
</evidence>
<protein>
    <submittedName>
        <fullName evidence="1">Uncharacterized protein</fullName>
    </submittedName>
</protein>
<name>M5WY72_PRUPE</name>
<keyword evidence="2" id="KW-1185">Reference proteome</keyword>
<dbReference type="AlphaFoldDB" id="M5WY72"/>
<dbReference type="InterPro" id="IPR053258">
    <property type="entry name" value="Ca-permeable_cation_channel"/>
</dbReference>
<evidence type="ECO:0000313" key="2">
    <source>
        <dbReference type="Proteomes" id="UP000006882"/>
    </source>
</evidence>
<dbReference type="PANTHER" id="PTHR34115">
    <property type="entry name" value="PROTEIN, PUTATIVE-RELATED"/>
    <property type="match status" value="1"/>
</dbReference>
<dbReference type="STRING" id="3760.M5WY72"/>
<dbReference type="Gramene" id="ONI19134">
    <property type="protein sequence ID" value="ONI19134"/>
    <property type="gene ID" value="PRUPE_3G260900"/>
</dbReference>
<dbReference type="EMBL" id="CM007653">
    <property type="protein sequence ID" value="ONI19134.1"/>
    <property type="molecule type" value="Genomic_DNA"/>
</dbReference>
<feature type="non-terminal residue" evidence="1">
    <location>
        <position position="157"/>
    </location>
</feature>
<accession>M5WY72</accession>
<dbReference type="PANTHER" id="PTHR34115:SF13">
    <property type="entry name" value="RPB1A"/>
    <property type="match status" value="1"/>
</dbReference>
<dbReference type="HOGENOM" id="CLU_1689723_0_0_1"/>
<dbReference type="Proteomes" id="UP000006882">
    <property type="component" value="Chromosome G3"/>
</dbReference>
<reference evidence="1 2" key="1">
    <citation type="journal article" date="2013" name="Nat. Genet.">
        <title>The high-quality draft genome of peach (Prunus persica) identifies unique patterns of genetic diversity, domestication and genome evolution.</title>
        <authorList>
            <consortium name="International Peach Genome Initiative"/>
            <person name="Verde I."/>
            <person name="Abbott A.G."/>
            <person name="Scalabrin S."/>
            <person name="Jung S."/>
            <person name="Shu S."/>
            <person name="Marroni F."/>
            <person name="Zhebentyayeva T."/>
            <person name="Dettori M.T."/>
            <person name="Grimwood J."/>
            <person name="Cattonaro F."/>
            <person name="Zuccolo A."/>
            <person name="Rossini L."/>
            <person name="Jenkins J."/>
            <person name="Vendramin E."/>
            <person name="Meisel L.A."/>
            <person name="Decroocq V."/>
            <person name="Sosinski B."/>
            <person name="Prochnik S."/>
            <person name="Mitros T."/>
            <person name="Policriti A."/>
            <person name="Cipriani G."/>
            <person name="Dondini L."/>
            <person name="Ficklin S."/>
            <person name="Goodstein D.M."/>
            <person name="Xuan P."/>
            <person name="Del Fabbro C."/>
            <person name="Aramini V."/>
            <person name="Copetti D."/>
            <person name="Gonzalez S."/>
            <person name="Horner D.S."/>
            <person name="Falchi R."/>
            <person name="Lucas S."/>
            <person name="Mica E."/>
            <person name="Maldonado J."/>
            <person name="Lazzari B."/>
            <person name="Bielenberg D."/>
            <person name="Pirona R."/>
            <person name="Miculan M."/>
            <person name="Barakat A."/>
            <person name="Testolin R."/>
            <person name="Stella A."/>
            <person name="Tartarini S."/>
            <person name="Tonutti P."/>
            <person name="Arus P."/>
            <person name="Orellana A."/>
            <person name="Wells C."/>
            <person name="Main D."/>
            <person name="Vizzotto G."/>
            <person name="Silva H."/>
            <person name="Salamini F."/>
            <person name="Schmutz J."/>
            <person name="Morgante M."/>
            <person name="Rokhsar D.S."/>
        </authorList>
    </citation>
    <scope>NUCLEOTIDE SEQUENCE [LARGE SCALE GENOMIC DNA]</scope>
    <source>
        <strain evidence="2">cv. Nemared</strain>
    </source>
</reference>
<organism evidence="1 2">
    <name type="scientific">Prunus persica</name>
    <name type="common">Peach</name>
    <name type="synonym">Amygdalus persica</name>
    <dbReference type="NCBI Taxonomy" id="3760"/>
    <lineage>
        <taxon>Eukaryota</taxon>
        <taxon>Viridiplantae</taxon>
        <taxon>Streptophyta</taxon>
        <taxon>Embryophyta</taxon>
        <taxon>Tracheophyta</taxon>
        <taxon>Spermatophyta</taxon>
        <taxon>Magnoliopsida</taxon>
        <taxon>eudicotyledons</taxon>
        <taxon>Gunneridae</taxon>
        <taxon>Pentapetalae</taxon>
        <taxon>rosids</taxon>
        <taxon>fabids</taxon>
        <taxon>Rosales</taxon>
        <taxon>Rosaceae</taxon>
        <taxon>Amygdaloideae</taxon>
        <taxon>Amygdaleae</taxon>
        <taxon>Prunus</taxon>
    </lineage>
</organism>
<sequence>DSVLIVNNTELSTRRFHQYICFVITILGVFFQLKQGSGKISLFDANYLSFVILIVAIIVYGGSLIGATYIRQAHPNSDLAKFMDNISLLCGALVFVLELVILVPALGLSALLFWIGCFVSFIAVYLYPYLKTLFTRTVGGVVHAFKKLKEYLPTALQ</sequence>